<proteinExistence type="predicted"/>
<dbReference type="GO" id="GO:0031012">
    <property type="term" value="C:extracellular matrix"/>
    <property type="evidence" value="ECO:0007669"/>
    <property type="project" value="TreeGrafter"/>
</dbReference>
<dbReference type="InterPro" id="IPR051217">
    <property type="entry name" value="Insect_Cuticle_Struc_Prot"/>
</dbReference>
<dbReference type="Pfam" id="PF00379">
    <property type="entry name" value="Chitin_bind_4"/>
    <property type="match status" value="1"/>
</dbReference>
<name>A0A6A4VLU7_AMPAM</name>
<evidence type="ECO:0000256" key="3">
    <source>
        <dbReference type="SAM" id="MobiDB-lite"/>
    </source>
</evidence>
<protein>
    <submittedName>
        <fullName evidence="4">Cuticle protein 21</fullName>
    </submittedName>
</protein>
<feature type="compositionally biased region" description="Pro residues" evidence="3">
    <location>
        <begin position="78"/>
        <end position="123"/>
    </location>
</feature>
<evidence type="ECO:0000256" key="1">
    <source>
        <dbReference type="ARBA" id="ARBA00022460"/>
    </source>
</evidence>
<dbReference type="PANTHER" id="PTHR12236">
    <property type="entry name" value="STRUCTURAL CONTITUENT OF CUTICLE"/>
    <property type="match status" value="1"/>
</dbReference>
<dbReference type="GO" id="GO:0042302">
    <property type="term" value="F:structural constituent of cuticle"/>
    <property type="evidence" value="ECO:0007669"/>
    <property type="project" value="UniProtKB-UniRule"/>
</dbReference>
<gene>
    <name evidence="4" type="primary">ACP21</name>
    <name evidence="4" type="ORF">FJT64_006948</name>
</gene>
<dbReference type="PANTHER" id="PTHR12236:SF79">
    <property type="entry name" value="CUTICULAR PROTEIN 50CB-RELATED"/>
    <property type="match status" value="1"/>
</dbReference>
<dbReference type="Proteomes" id="UP000440578">
    <property type="component" value="Unassembled WGS sequence"/>
</dbReference>
<dbReference type="PROSITE" id="PS51155">
    <property type="entry name" value="CHIT_BIND_RR_2"/>
    <property type="match status" value="1"/>
</dbReference>
<dbReference type="EMBL" id="VIIS01001613">
    <property type="protein sequence ID" value="KAF0295536.1"/>
    <property type="molecule type" value="Genomic_DNA"/>
</dbReference>
<keyword evidence="1 2" id="KW-0193">Cuticle</keyword>
<comment type="caution">
    <text evidence="4">The sequence shown here is derived from an EMBL/GenBank/DDBJ whole genome shotgun (WGS) entry which is preliminary data.</text>
</comment>
<accession>A0A6A4VLU7</accession>
<evidence type="ECO:0000256" key="2">
    <source>
        <dbReference type="PROSITE-ProRule" id="PRU00497"/>
    </source>
</evidence>
<dbReference type="OrthoDB" id="6884310at2759"/>
<reference evidence="4 5" key="1">
    <citation type="submission" date="2019-07" db="EMBL/GenBank/DDBJ databases">
        <title>Draft genome assembly of a fouling barnacle, Amphibalanus amphitrite (Darwin, 1854): The first reference genome for Thecostraca.</title>
        <authorList>
            <person name="Kim W."/>
        </authorList>
    </citation>
    <scope>NUCLEOTIDE SEQUENCE [LARGE SCALE GENOMIC DNA]</scope>
    <source>
        <strain evidence="4">SNU_AA5</strain>
        <tissue evidence="4">Soma without cirri and trophi</tissue>
    </source>
</reference>
<evidence type="ECO:0000313" key="4">
    <source>
        <dbReference type="EMBL" id="KAF0295536.1"/>
    </source>
</evidence>
<sequence length="123" mass="13583">MKVPPKYTYGYEVQDQYTGADFGQQEQRDGYLTQGSYRVALPDGRIQTVTYQSEGDAGFVADVQYEGEAQYPAYEPKYPAPAPKYPAPAPKYPAPAPKYPAPAPKYPAPAPKYPAPEPKYPSN</sequence>
<dbReference type="AlphaFoldDB" id="A0A6A4VLU7"/>
<dbReference type="GO" id="GO:0005615">
    <property type="term" value="C:extracellular space"/>
    <property type="evidence" value="ECO:0007669"/>
    <property type="project" value="TreeGrafter"/>
</dbReference>
<dbReference type="InterPro" id="IPR000618">
    <property type="entry name" value="Insect_cuticle"/>
</dbReference>
<organism evidence="4 5">
    <name type="scientific">Amphibalanus amphitrite</name>
    <name type="common">Striped barnacle</name>
    <name type="synonym">Balanus amphitrite</name>
    <dbReference type="NCBI Taxonomy" id="1232801"/>
    <lineage>
        <taxon>Eukaryota</taxon>
        <taxon>Metazoa</taxon>
        <taxon>Ecdysozoa</taxon>
        <taxon>Arthropoda</taxon>
        <taxon>Crustacea</taxon>
        <taxon>Multicrustacea</taxon>
        <taxon>Cirripedia</taxon>
        <taxon>Thoracica</taxon>
        <taxon>Thoracicalcarea</taxon>
        <taxon>Balanomorpha</taxon>
        <taxon>Balanoidea</taxon>
        <taxon>Balanidae</taxon>
        <taxon>Amphibalaninae</taxon>
        <taxon>Amphibalanus</taxon>
    </lineage>
</organism>
<evidence type="ECO:0000313" key="5">
    <source>
        <dbReference type="Proteomes" id="UP000440578"/>
    </source>
</evidence>
<feature type="region of interest" description="Disordered" evidence="3">
    <location>
        <begin position="74"/>
        <end position="123"/>
    </location>
</feature>
<keyword evidence="5" id="KW-1185">Reference proteome</keyword>